<dbReference type="RefSeq" id="WP_215627699.1">
    <property type="nucleotide sequence ID" value="NZ_CP067089.2"/>
</dbReference>
<protein>
    <submittedName>
        <fullName evidence="1">Uncharacterized protein</fullName>
    </submittedName>
</protein>
<evidence type="ECO:0000313" key="1">
    <source>
        <dbReference type="EMBL" id="QQO10395.1"/>
    </source>
</evidence>
<keyword evidence="2" id="KW-1185">Reference proteome</keyword>
<dbReference type="EMBL" id="CP067089">
    <property type="protein sequence ID" value="QQO10395.1"/>
    <property type="molecule type" value="Genomic_DNA"/>
</dbReference>
<gene>
    <name evidence="1" type="ORF">JFL75_05605</name>
</gene>
<accession>A0A7T7XQ12</accession>
<reference evidence="1" key="1">
    <citation type="submission" date="2021-01" db="EMBL/GenBank/DDBJ databases">
        <title>Description of Breznakiella homolactica.</title>
        <authorList>
            <person name="Song Y."/>
            <person name="Brune A."/>
        </authorList>
    </citation>
    <scope>NUCLEOTIDE SEQUENCE</scope>
    <source>
        <strain evidence="1">RmG30</strain>
    </source>
</reference>
<dbReference type="AlphaFoldDB" id="A0A7T7XQ12"/>
<name>A0A7T7XQ12_9SPIR</name>
<evidence type="ECO:0000313" key="2">
    <source>
        <dbReference type="Proteomes" id="UP000595917"/>
    </source>
</evidence>
<dbReference type="Proteomes" id="UP000595917">
    <property type="component" value="Chromosome"/>
</dbReference>
<sequence>MISNLCTASGKIYEIGKLVPSHHQYVDRLYQFDYVPDELSGCLHIKTHGDDKMINEDEVCFSFDSDQDIDVFILYPDKQPFLPKWLIEFERKRMNVTRMDSMASNLKGYFSIYKKQYKKGPVVLFGNSPSSMLAQNWYVETKGANYCMYSVCIKPAIDERF</sequence>
<dbReference type="KEGG" id="bhc:JFL75_05605"/>
<organism evidence="1 2">
    <name type="scientific">Breznakiella homolactica</name>
    <dbReference type="NCBI Taxonomy" id="2798577"/>
    <lineage>
        <taxon>Bacteria</taxon>
        <taxon>Pseudomonadati</taxon>
        <taxon>Spirochaetota</taxon>
        <taxon>Spirochaetia</taxon>
        <taxon>Spirochaetales</taxon>
        <taxon>Breznakiellaceae</taxon>
        <taxon>Breznakiella</taxon>
    </lineage>
</organism>
<proteinExistence type="predicted"/>